<evidence type="ECO:0000256" key="3">
    <source>
        <dbReference type="ARBA" id="ARBA00023163"/>
    </source>
</evidence>
<evidence type="ECO:0000256" key="1">
    <source>
        <dbReference type="ARBA" id="ARBA00023015"/>
    </source>
</evidence>
<dbReference type="Pfam" id="PF12833">
    <property type="entry name" value="HTH_18"/>
    <property type="match status" value="1"/>
</dbReference>
<dbReference type="InterPro" id="IPR029442">
    <property type="entry name" value="GyrI-like"/>
</dbReference>
<dbReference type="SUPFAM" id="SSF46689">
    <property type="entry name" value="Homeodomain-like"/>
    <property type="match status" value="2"/>
</dbReference>
<dbReference type="InterPro" id="IPR050908">
    <property type="entry name" value="SmbC-like"/>
</dbReference>
<proteinExistence type="predicted"/>
<evidence type="ECO:0000313" key="6">
    <source>
        <dbReference type="Proteomes" id="UP000010808"/>
    </source>
</evidence>
<evidence type="ECO:0000313" key="5">
    <source>
        <dbReference type="EMBL" id="CCO24088.1"/>
    </source>
</evidence>
<dbReference type="STRING" id="1121451.DESAM_21811"/>
<keyword evidence="3" id="KW-0804">Transcription</keyword>
<dbReference type="InterPro" id="IPR018060">
    <property type="entry name" value="HTH_AraC"/>
</dbReference>
<dbReference type="Proteomes" id="UP000010808">
    <property type="component" value="Chromosome"/>
</dbReference>
<dbReference type="GO" id="GO:0043565">
    <property type="term" value="F:sequence-specific DNA binding"/>
    <property type="evidence" value="ECO:0007669"/>
    <property type="project" value="InterPro"/>
</dbReference>
<gene>
    <name evidence="5" type="ORF">DESAM_21811</name>
</gene>
<dbReference type="RefSeq" id="WP_015336690.1">
    <property type="nucleotide sequence ID" value="NC_020055.1"/>
</dbReference>
<dbReference type="Pfam" id="PF06445">
    <property type="entry name" value="GyrI-like"/>
    <property type="match status" value="1"/>
</dbReference>
<dbReference type="GO" id="GO:0003700">
    <property type="term" value="F:DNA-binding transcription factor activity"/>
    <property type="evidence" value="ECO:0007669"/>
    <property type="project" value="InterPro"/>
</dbReference>
<dbReference type="Gene3D" id="1.10.10.60">
    <property type="entry name" value="Homeodomain-like"/>
    <property type="match status" value="2"/>
</dbReference>
<dbReference type="SUPFAM" id="SSF55136">
    <property type="entry name" value="Probable bacterial effector-binding domain"/>
    <property type="match status" value="1"/>
</dbReference>
<dbReference type="InterPro" id="IPR010499">
    <property type="entry name" value="AraC_E-bd"/>
</dbReference>
<dbReference type="InterPro" id="IPR009057">
    <property type="entry name" value="Homeodomain-like_sf"/>
</dbReference>
<feature type="domain" description="HTH araC/xylS-type" evidence="4">
    <location>
        <begin position="13"/>
        <end position="111"/>
    </location>
</feature>
<dbReference type="InterPro" id="IPR020449">
    <property type="entry name" value="Tscrpt_reg_AraC-type_HTH"/>
</dbReference>
<sequence>MSNLLRPYNERMMEVLLYIQENLDEDLSPETLAEVACFSVAHFHRIFKGMVGESLKEHVRRLRLERAAYKLSYSDKSVMDIALDARFESSETFSRAFKKMFKIPPSEYRIQFRKLATPDGNGKIRYQPAPDSNEFKLVGSPLTYEVEVRKRDETQVAFIRHVGSYFDVTKAWNKLCSWAFKRDILNSETEYLGLCYDDPYVTPQGKIRYDACISFGDEIEPHPEIGTQIIPCGKYAVATHYGPYDGLMAAYQELYGKWLPASGYQLKNNLVSFEKYVNTPEKTAPEDLITEIWLGIY</sequence>
<keyword evidence="6" id="KW-1185">Reference proteome</keyword>
<dbReference type="PROSITE" id="PS01124">
    <property type="entry name" value="HTH_ARAC_FAMILY_2"/>
    <property type="match status" value="1"/>
</dbReference>
<dbReference type="PATRIC" id="fig|1121451.3.peg.2047"/>
<dbReference type="SMART" id="SM00342">
    <property type="entry name" value="HTH_ARAC"/>
    <property type="match status" value="1"/>
</dbReference>
<evidence type="ECO:0000259" key="4">
    <source>
        <dbReference type="PROSITE" id="PS01124"/>
    </source>
</evidence>
<accession>L0RBC2</accession>
<name>L0RBC2_9BACT</name>
<keyword evidence="1" id="KW-0805">Transcription regulation</keyword>
<dbReference type="PROSITE" id="PS00041">
    <property type="entry name" value="HTH_ARAC_FAMILY_1"/>
    <property type="match status" value="1"/>
</dbReference>
<dbReference type="EMBL" id="FO203522">
    <property type="protein sequence ID" value="CCO24088.1"/>
    <property type="molecule type" value="Genomic_DNA"/>
</dbReference>
<reference evidence="5 6" key="1">
    <citation type="submission" date="2012-10" db="EMBL/GenBank/DDBJ databases">
        <authorList>
            <person name="Genoscope - CEA"/>
        </authorList>
    </citation>
    <scope>NUCLEOTIDE SEQUENCE [LARGE SCALE GENOMIC DNA]</scope>
    <source>
        <strain evidence="6">AM13 / DSM 14728</strain>
    </source>
</reference>
<dbReference type="PANTHER" id="PTHR40055:SF1">
    <property type="entry name" value="TRANSCRIPTIONAL REGULATOR YGIV-RELATED"/>
    <property type="match status" value="1"/>
</dbReference>
<dbReference type="HOGENOM" id="CLU_000445_81_1_7"/>
<dbReference type="InterPro" id="IPR011256">
    <property type="entry name" value="Reg_factor_effector_dom_sf"/>
</dbReference>
<dbReference type="PRINTS" id="PR00032">
    <property type="entry name" value="HTHARAC"/>
</dbReference>
<evidence type="ECO:0000256" key="2">
    <source>
        <dbReference type="ARBA" id="ARBA00023125"/>
    </source>
</evidence>
<dbReference type="AlphaFoldDB" id="L0RBC2"/>
<protein>
    <submittedName>
        <fullName evidence="5">Transcriptional regulator, AraC family</fullName>
    </submittedName>
</protein>
<dbReference type="eggNOG" id="COG3449">
    <property type="taxonomic scope" value="Bacteria"/>
</dbReference>
<organism evidence="5 6">
    <name type="scientific">Maridesulfovibrio hydrothermalis AM13 = DSM 14728</name>
    <dbReference type="NCBI Taxonomy" id="1121451"/>
    <lineage>
        <taxon>Bacteria</taxon>
        <taxon>Pseudomonadati</taxon>
        <taxon>Thermodesulfobacteriota</taxon>
        <taxon>Desulfovibrionia</taxon>
        <taxon>Desulfovibrionales</taxon>
        <taxon>Desulfovibrionaceae</taxon>
        <taxon>Maridesulfovibrio</taxon>
    </lineage>
</organism>
<dbReference type="Gene3D" id="3.20.80.10">
    <property type="entry name" value="Regulatory factor, effector binding domain"/>
    <property type="match status" value="1"/>
</dbReference>
<dbReference type="SMART" id="SM00871">
    <property type="entry name" value="AraC_E_bind"/>
    <property type="match status" value="1"/>
</dbReference>
<dbReference type="PANTHER" id="PTHR40055">
    <property type="entry name" value="TRANSCRIPTIONAL REGULATOR YGIV-RELATED"/>
    <property type="match status" value="1"/>
</dbReference>
<dbReference type="InterPro" id="IPR018062">
    <property type="entry name" value="HTH_AraC-typ_CS"/>
</dbReference>
<keyword evidence="2" id="KW-0238">DNA-binding</keyword>
<dbReference type="OrthoDB" id="5337216at2"/>
<dbReference type="KEGG" id="dhy:DESAM_21811"/>
<dbReference type="eggNOG" id="COG2207">
    <property type="taxonomic scope" value="Bacteria"/>
</dbReference>